<accession>A0AAU7PIP1</accession>
<evidence type="ECO:0008006" key="2">
    <source>
        <dbReference type="Google" id="ProtNLM"/>
    </source>
</evidence>
<organism evidence="1">
    <name type="scientific">Salmonella phage SalP219</name>
    <dbReference type="NCBI Taxonomy" id="3158864"/>
    <lineage>
        <taxon>Viruses</taxon>
        <taxon>Duplodnaviria</taxon>
        <taxon>Heunggongvirae</taxon>
        <taxon>Uroviricota</taxon>
        <taxon>Caudoviricetes</taxon>
        <taxon>Vequintavirinae</taxon>
        <taxon>Seunavirus</taxon>
    </lineage>
</organism>
<name>A0AAU7PIP1_9CAUD</name>
<reference evidence="1" key="1">
    <citation type="submission" date="2024-04" db="EMBL/GenBank/DDBJ databases">
        <authorList>
            <person name="Jaglan A.B."/>
            <person name="Vashisth M."/>
            <person name="Anand T."/>
            <person name="Virmani N."/>
            <person name="Bera B."/>
            <person name="Vaid R."/>
        </authorList>
    </citation>
    <scope>NUCLEOTIDE SEQUENCE</scope>
</reference>
<evidence type="ECO:0000313" key="1">
    <source>
        <dbReference type="EMBL" id="XBS49856.1"/>
    </source>
</evidence>
<dbReference type="EMBL" id="PP595732">
    <property type="protein sequence ID" value="XBS49856.1"/>
    <property type="molecule type" value="Genomic_DNA"/>
</dbReference>
<sequence length="219" mass="24140">MSTTMSITRALATLTKVESKIETRIGSLTPLQITAGLDIGEVKNKVIPGSIQSVDDYCSSTMQDFSGIGDLMAVRDEIKSKIIESNAVTTVKIGDKKMTVAQAIDMKRSIQYKELLLAKLKSAYNHSQQRMAVATREFEARLETARAGYVSRDKAPTSEQLAVIERPIRESMTPDIADPLHITKQIRDLETEIEDFKSNVDFALSESNAKTEIAIEGAL</sequence>
<protein>
    <recommendedName>
        <fullName evidence="2">Tail fiber protein</fullName>
    </recommendedName>
</protein>
<proteinExistence type="predicted"/>